<dbReference type="Pfam" id="PF24088">
    <property type="entry name" value="DUF7373"/>
    <property type="match status" value="1"/>
</dbReference>
<evidence type="ECO:0000259" key="3">
    <source>
        <dbReference type="Pfam" id="PF24092"/>
    </source>
</evidence>
<dbReference type="eggNOG" id="ENOG5031VUG">
    <property type="taxonomic scope" value="Bacteria"/>
</dbReference>
<keyword evidence="5" id="KW-1185">Reference proteome</keyword>
<dbReference type="STRING" id="1077974.GOEFS_051_00080"/>
<feature type="domain" description="DUF7373" evidence="3">
    <location>
        <begin position="273"/>
        <end position="398"/>
    </location>
</feature>
<sequence length="405" mass="43475">MRKVIALTAMLCALPTGLVACSAAADAVDPAALDTGHYSTVARPDPGPAQSIVTLESQRLADFVLCPWEIDPLLTDMKMPTYPVRLALEAKEALGGNAYKKINQNTFLYGYVATAAEPVMPKTTPHKSMVHMALRFTDAAAATQAARSIYTYELNGDEYMAKGAAAKLENQSSLALTALTSGGKARKLAAITTHNDFVIFTRVTTPVGNDQSWLTDTVNKATTNQLRLIGQFQGRPPNATANGIPRPQLDSHKMMRYTLPANESSVNEIGGASVNGVFGLRGITHTQTNPQASYRALSAAGSTLNAVGDNIVLYRADNPDKAETLRKTFITEGTATNGLTPMAGPPGLAPATCLYRDTYDGRLMVCYVQVGRYMAEISGSDDQTDLWRKTSAQYLILTHADQNAH</sequence>
<feature type="domain" description="DUF7373" evidence="2">
    <location>
        <begin position="45"/>
        <end position="241"/>
    </location>
</feature>
<proteinExistence type="predicted"/>
<evidence type="ECO:0000313" key="5">
    <source>
        <dbReference type="Proteomes" id="UP000035034"/>
    </source>
</evidence>
<evidence type="ECO:0008006" key="6">
    <source>
        <dbReference type="Google" id="ProtNLM"/>
    </source>
</evidence>
<organism evidence="4 5">
    <name type="scientific">Gordonia effusa NBRC 100432</name>
    <dbReference type="NCBI Taxonomy" id="1077974"/>
    <lineage>
        <taxon>Bacteria</taxon>
        <taxon>Bacillati</taxon>
        <taxon>Actinomycetota</taxon>
        <taxon>Actinomycetes</taxon>
        <taxon>Mycobacteriales</taxon>
        <taxon>Gordoniaceae</taxon>
        <taxon>Gordonia</taxon>
    </lineage>
</organism>
<accession>H0QZR2</accession>
<dbReference type="Proteomes" id="UP000035034">
    <property type="component" value="Unassembled WGS sequence"/>
</dbReference>
<name>H0QZR2_9ACTN</name>
<gene>
    <name evidence="4" type="ORF">GOEFS_051_00080</name>
</gene>
<dbReference type="EMBL" id="BAEH01000051">
    <property type="protein sequence ID" value="GAB18313.1"/>
    <property type="molecule type" value="Genomic_DNA"/>
</dbReference>
<keyword evidence="1" id="KW-0732">Signal</keyword>
<dbReference type="AlphaFoldDB" id="H0QZR2"/>
<dbReference type="InterPro" id="IPR056463">
    <property type="entry name" value="DUF7373_C"/>
</dbReference>
<feature type="signal peptide" evidence="1">
    <location>
        <begin position="1"/>
        <end position="27"/>
    </location>
</feature>
<evidence type="ECO:0000256" key="1">
    <source>
        <dbReference type="SAM" id="SignalP"/>
    </source>
</evidence>
<evidence type="ECO:0000259" key="2">
    <source>
        <dbReference type="Pfam" id="PF24088"/>
    </source>
</evidence>
<protein>
    <recommendedName>
        <fullName evidence="6">Lipoprotein</fullName>
    </recommendedName>
</protein>
<comment type="caution">
    <text evidence="4">The sequence shown here is derived from an EMBL/GenBank/DDBJ whole genome shotgun (WGS) entry which is preliminary data.</text>
</comment>
<dbReference type="PROSITE" id="PS51257">
    <property type="entry name" value="PROKAR_LIPOPROTEIN"/>
    <property type="match status" value="1"/>
</dbReference>
<dbReference type="Pfam" id="PF24092">
    <property type="entry name" value="DUF7373_C"/>
    <property type="match status" value="1"/>
</dbReference>
<feature type="chain" id="PRO_5038366514" description="Lipoprotein" evidence="1">
    <location>
        <begin position="28"/>
        <end position="405"/>
    </location>
</feature>
<dbReference type="InterPro" id="IPR055797">
    <property type="entry name" value="DUF7373"/>
</dbReference>
<evidence type="ECO:0000313" key="4">
    <source>
        <dbReference type="EMBL" id="GAB18313.1"/>
    </source>
</evidence>
<reference evidence="4 5" key="1">
    <citation type="submission" date="2011-12" db="EMBL/GenBank/DDBJ databases">
        <title>Whole genome shotgun sequence of Gordonia effusa NBRC 100432.</title>
        <authorList>
            <person name="Yoshida I."/>
            <person name="Takarada H."/>
            <person name="Hosoyama A."/>
            <person name="Tsuchikane K."/>
            <person name="Katsumata H."/>
            <person name="Yamazaki S."/>
            <person name="Fujita N."/>
        </authorList>
    </citation>
    <scope>NUCLEOTIDE SEQUENCE [LARGE SCALE GENOMIC DNA]</scope>
    <source>
        <strain evidence="4 5">NBRC 100432</strain>
    </source>
</reference>